<protein>
    <submittedName>
        <fullName evidence="2">Uncharacterized protein</fullName>
    </submittedName>
</protein>
<dbReference type="AlphaFoldDB" id="A0A9J7ANK4"/>
<reference evidence="2" key="1">
    <citation type="submission" date="2022-08" db="EMBL/GenBank/DDBJ databases">
        <title>Nisaea acidiphila sp. nov., isolated from a marine algal debris and emended description of the genus Nisaea Urios et al. 2008.</title>
        <authorList>
            <person name="Kwon K."/>
        </authorList>
    </citation>
    <scope>NUCLEOTIDE SEQUENCE</scope>
    <source>
        <strain evidence="2">MEBiC11861</strain>
    </source>
</reference>
<proteinExistence type="predicted"/>
<evidence type="ECO:0000256" key="1">
    <source>
        <dbReference type="SAM" id="MobiDB-lite"/>
    </source>
</evidence>
<sequence>MTSISDLSSLSRLTLPEPRAVGPSSGATAGKTSALPSYRTAGAGFSGFSAEISSVARTSGGLQEIFGGELEKIFGALNKRGDADAFLEEAFGSLKDLTQKALDDPSVTGVQIRIASVSQQFRSPDGERAVFSSVSQLSIEVGLVRDGKVAAEDVELLSFEGKKLSLTDEQKQTGIVSGLFTRDDESAENPPNKAQATAIEQALERLKLVNDALAAFRRGDIRPLQEVENLFRGGTLDAETVRALSKSKDVTGSQVFPGSGILDL</sequence>
<name>A0A9J7ANK4_9PROT</name>
<dbReference type="Proteomes" id="UP001060336">
    <property type="component" value="Chromosome"/>
</dbReference>
<accession>A0A9J7ANK4</accession>
<evidence type="ECO:0000313" key="3">
    <source>
        <dbReference type="Proteomes" id="UP001060336"/>
    </source>
</evidence>
<dbReference type="KEGG" id="naci:NUH88_14005"/>
<feature type="compositionally biased region" description="Polar residues" evidence="1">
    <location>
        <begin position="25"/>
        <end position="35"/>
    </location>
</feature>
<dbReference type="RefSeq" id="WP_257767029.1">
    <property type="nucleotide sequence ID" value="NZ_CP102480.1"/>
</dbReference>
<keyword evidence="3" id="KW-1185">Reference proteome</keyword>
<dbReference type="EMBL" id="CP102480">
    <property type="protein sequence ID" value="UUX48522.1"/>
    <property type="molecule type" value="Genomic_DNA"/>
</dbReference>
<feature type="region of interest" description="Disordered" evidence="1">
    <location>
        <begin position="1"/>
        <end position="35"/>
    </location>
</feature>
<gene>
    <name evidence="2" type="ORF">NUH88_14005</name>
</gene>
<feature type="compositionally biased region" description="Polar residues" evidence="1">
    <location>
        <begin position="1"/>
        <end position="12"/>
    </location>
</feature>
<organism evidence="2 3">
    <name type="scientific">Nisaea acidiphila</name>
    <dbReference type="NCBI Taxonomy" id="1862145"/>
    <lineage>
        <taxon>Bacteria</taxon>
        <taxon>Pseudomonadati</taxon>
        <taxon>Pseudomonadota</taxon>
        <taxon>Alphaproteobacteria</taxon>
        <taxon>Rhodospirillales</taxon>
        <taxon>Thalassobaculaceae</taxon>
        <taxon>Nisaea</taxon>
    </lineage>
</organism>
<evidence type="ECO:0000313" key="2">
    <source>
        <dbReference type="EMBL" id="UUX48522.1"/>
    </source>
</evidence>